<dbReference type="AlphaFoldDB" id="A0A418VBL9"/>
<feature type="binding site" evidence="8">
    <location>
        <position position="194"/>
    </location>
    <ligand>
        <name>Zn(2+)</name>
        <dbReference type="ChEBI" id="CHEBI:29105"/>
        <label>1</label>
    </ligand>
</feature>
<feature type="binding site" evidence="8">
    <location>
        <position position="227"/>
    </location>
    <ligand>
        <name>Zn(2+)</name>
        <dbReference type="ChEBI" id="CHEBI:29105"/>
        <label>2</label>
    </ligand>
</feature>
<feature type="active site" description="Proton acceptor" evidence="7">
    <location>
        <position position="226"/>
    </location>
</feature>
<gene>
    <name evidence="9" type="ORF">D3875_19600</name>
</gene>
<evidence type="ECO:0000256" key="8">
    <source>
        <dbReference type="PIRSR" id="PIRSR001123-2"/>
    </source>
</evidence>
<evidence type="ECO:0000256" key="6">
    <source>
        <dbReference type="PIRNR" id="PIRNR001123"/>
    </source>
</evidence>
<keyword evidence="5" id="KW-0378">Hydrolase</keyword>
<comment type="similarity">
    <text evidence="1 6">Belongs to the peptidase M42 family.</text>
</comment>
<keyword evidence="2" id="KW-0031">Aminopeptidase</keyword>
<dbReference type="PANTHER" id="PTHR32481:SF7">
    <property type="entry name" value="AMINOPEPTIDASE YHFE-RELATED"/>
    <property type="match status" value="1"/>
</dbReference>
<accession>A0A418VBL9</accession>
<dbReference type="GO" id="GO:0006508">
    <property type="term" value="P:proteolysis"/>
    <property type="evidence" value="ECO:0007669"/>
    <property type="project" value="UniProtKB-KW"/>
</dbReference>
<proteinExistence type="inferred from homology"/>
<comment type="caution">
    <text evidence="9">The sequence shown here is derived from an EMBL/GenBank/DDBJ whole genome shotgun (WGS) entry which is preliminary data.</text>
</comment>
<dbReference type="Proteomes" id="UP000286287">
    <property type="component" value="Unassembled WGS sequence"/>
</dbReference>
<protein>
    <submittedName>
        <fullName evidence="9">Peptidase M42</fullName>
    </submittedName>
</protein>
<feature type="binding site" evidence="8">
    <location>
        <position position="194"/>
    </location>
    <ligand>
        <name>Zn(2+)</name>
        <dbReference type="ChEBI" id="CHEBI:29105"/>
        <label>2</label>
    </ligand>
</feature>
<keyword evidence="4 8" id="KW-0479">Metal-binding</keyword>
<evidence type="ECO:0000256" key="1">
    <source>
        <dbReference type="ARBA" id="ARBA00006272"/>
    </source>
</evidence>
<evidence type="ECO:0000256" key="2">
    <source>
        <dbReference type="ARBA" id="ARBA00022438"/>
    </source>
</evidence>
<dbReference type="InterPro" id="IPR023367">
    <property type="entry name" value="Peptidase_M42_dom2"/>
</dbReference>
<keyword evidence="10" id="KW-1185">Reference proteome</keyword>
<dbReference type="OrthoDB" id="361940at2"/>
<feature type="binding site" evidence="8">
    <location>
        <position position="327"/>
    </location>
    <ligand>
        <name>Zn(2+)</name>
        <dbReference type="ChEBI" id="CHEBI:29105"/>
        <label>2</label>
    </ligand>
</feature>
<dbReference type="InterPro" id="IPR008007">
    <property type="entry name" value="Peptidase_M42"/>
</dbReference>
<dbReference type="Pfam" id="PF05343">
    <property type="entry name" value="Peptidase_M42"/>
    <property type="match status" value="1"/>
</dbReference>
<dbReference type="Gene3D" id="3.40.630.10">
    <property type="entry name" value="Zn peptidases"/>
    <property type="match status" value="1"/>
</dbReference>
<evidence type="ECO:0000313" key="9">
    <source>
        <dbReference type="EMBL" id="RJF73419.1"/>
    </source>
</evidence>
<dbReference type="PIRSF" id="PIRSF001123">
    <property type="entry name" value="PepA_GA"/>
    <property type="match status" value="1"/>
</dbReference>
<dbReference type="GO" id="GO:0004177">
    <property type="term" value="F:aminopeptidase activity"/>
    <property type="evidence" value="ECO:0007669"/>
    <property type="project" value="UniProtKB-UniRule"/>
</dbReference>
<reference evidence="9 10" key="1">
    <citation type="submission" date="2018-09" db="EMBL/GenBank/DDBJ databases">
        <authorList>
            <person name="Zhu H."/>
        </authorList>
    </citation>
    <scope>NUCLEOTIDE SEQUENCE [LARGE SCALE GENOMIC DNA]</scope>
    <source>
        <strain evidence="9 10">K2S05-167</strain>
    </source>
</reference>
<sequence>MNPAQTAPPQPTAPDTTDFLLRLLDTPSPTGMTEQAVQLIEQELGKVGVQSQRTKKGALTWEVPGMGEGHVTFSGHVDTLGAMVKGIKGNGRLLLFMLGGYDWATIEGEDVKVHTQSGRVVTGTVVNVRQSTHVHGPALREMKREQSVMEVRLDELSTSAEHTRALGVQVGDFVSLDARPRLMPSGHIKSRHLDNKAAVAIFIEATRDLLKNPAPRTAHFHVTTYEEVGHGAATGIPAHTDELIAVDMAAVGEGQTSSEHAVTLCVADSSGPYDHLLGNRLRRTAAEHGIDLRVDIYPYYGSDGSAAWRAGGNYPVALIGPGVDASHAYERMHQDALGATRDLILAYLRR</sequence>
<evidence type="ECO:0000256" key="7">
    <source>
        <dbReference type="PIRSR" id="PIRSR001123-1"/>
    </source>
</evidence>
<dbReference type="Gene3D" id="2.40.30.40">
    <property type="entry name" value="Peptidase M42, domain 2"/>
    <property type="match status" value="1"/>
</dbReference>
<dbReference type="SUPFAM" id="SSF53187">
    <property type="entry name" value="Zn-dependent exopeptidases"/>
    <property type="match status" value="1"/>
</dbReference>
<keyword evidence="3" id="KW-0645">Protease</keyword>
<dbReference type="SUPFAM" id="SSF101821">
    <property type="entry name" value="Aminopeptidase/glucanase lid domain"/>
    <property type="match status" value="1"/>
</dbReference>
<dbReference type="PANTHER" id="PTHR32481">
    <property type="entry name" value="AMINOPEPTIDASE"/>
    <property type="match status" value="1"/>
</dbReference>
<dbReference type="EMBL" id="QYUJ01000014">
    <property type="protein sequence ID" value="RJF73419.1"/>
    <property type="molecule type" value="Genomic_DNA"/>
</dbReference>
<dbReference type="CDD" id="cd05657">
    <property type="entry name" value="M42_glucanase_like"/>
    <property type="match status" value="1"/>
</dbReference>
<evidence type="ECO:0000256" key="4">
    <source>
        <dbReference type="ARBA" id="ARBA00022723"/>
    </source>
</evidence>
<dbReference type="GO" id="GO:0046872">
    <property type="term" value="F:metal ion binding"/>
    <property type="evidence" value="ECO:0007669"/>
    <property type="project" value="UniProtKB-UniRule"/>
</dbReference>
<feature type="binding site" evidence="8">
    <location>
        <position position="76"/>
    </location>
    <ligand>
        <name>Zn(2+)</name>
        <dbReference type="ChEBI" id="CHEBI:29105"/>
        <label>1</label>
    </ligand>
</feature>
<organism evidence="9 10">
    <name type="scientific">Deinococcus cavernae</name>
    <dbReference type="NCBI Taxonomy" id="2320857"/>
    <lineage>
        <taxon>Bacteria</taxon>
        <taxon>Thermotogati</taxon>
        <taxon>Deinococcota</taxon>
        <taxon>Deinococci</taxon>
        <taxon>Deinococcales</taxon>
        <taxon>Deinococcaceae</taxon>
        <taxon>Deinococcus</taxon>
    </lineage>
</organism>
<comment type="cofactor">
    <cofactor evidence="8">
        <name>a divalent metal cation</name>
        <dbReference type="ChEBI" id="CHEBI:60240"/>
    </cofactor>
    <text evidence="8">Binds 2 divalent metal cations per subunit.</text>
</comment>
<evidence type="ECO:0000256" key="5">
    <source>
        <dbReference type="ARBA" id="ARBA00022801"/>
    </source>
</evidence>
<feature type="binding site" evidence="8">
    <location>
        <position position="247"/>
    </location>
    <ligand>
        <name>Zn(2+)</name>
        <dbReference type="ChEBI" id="CHEBI:29105"/>
        <label>1</label>
    </ligand>
</feature>
<dbReference type="RefSeq" id="WP_119766152.1">
    <property type="nucleotide sequence ID" value="NZ_QYUJ01000014.1"/>
</dbReference>
<dbReference type="InterPro" id="IPR051464">
    <property type="entry name" value="Peptidase_M42_aminopept"/>
</dbReference>
<evidence type="ECO:0000256" key="3">
    <source>
        <dbReference type="ARBA" id="ARBA00022670"/>
    </source>
</evidence>
<evidence type="ECO:0000313" key="10">
    <source>
        <dbReference type="Proteomes" id="UP000286287"/>
    </source>
</evidence>
<name>A0A418VBL9_9DEIO</name>